<feature type="compositionally biased region" description="Low complexity" evidence="1">
    <location>
        <begin position="121"/>
        <end position="141"/>
    </location>
</feature>
<sequence length="179" mass="19336">MNHCGFQQNTFSVCEDMRSAVPVSDWRDVVVCPKPRRLGGFNHVVNDPRPLRWQLSSHQAELCDSKAGSELLDIILTKGGYGAEQSTNQVASSPPFFCGSPPSRATNPLIQDARFGEEKPTTLSPLPVPVPSGISSSPSSGRKGGCARMKFGHKPAAVRVEGFDCLDRDRRNCSIPAVA</sequence>
<accession>A0A9Q0KLN7</accession>
<reference evidence="2" key="1">
    <citation type="journal article" date="2023" name="Plant J.">
        <title>The genome of the king protea, Protea cynaroides.</title>
        <authorList>
            <person name="Chang J."/>
            <person name="Duong T.A."/>
            <person name="Schoeman C."/>
            <person name="Ma X."/>
            <person name="Roodt D."/>
            <person name="Barker N."/>
            <person name="Li Z."/>
            <person name="Van de Peer Y."/>
            <person name="Mizrachi E."/>
        </authorList>
    </citation>
    <scope>NUCLEOTIDE SEQUENCE</scope>
    <source>
        <tissue evidence="2">Young leaves</tissue>
    </source>
</reference>
<organism evidence="2 3">
    <name type="scientific">Protea cynaroides</name>
    <dbReference type="NCBI Taxonomy" id="273540"/>
    <lineage>
        <taxon>Eukaryota</taxon>
        <taxon>Viridiplantae</taxon>
        <taxon>Streptophyta</taxon>
        <taxon>Embryophyta</taxon>
        <taxon>Tracheophyta</taxon>
        <taxon>Spermatophyta</taxon>
        <taxon>Magnoliopsida</taxon>
        <taxon>Proteales</taxon>
        <taxon>Proteaceae</taxon>
        <taxon>Protea</taxon>
    </lineage>
</organism>
<keyword evidence="3" id="KW-1185">Reference proteome</keyword>
<comment type="caution">
    <text evidence="2">The sequence shown here is derived from an EMBL/GenBank/DDBJ whole genome shotgun (WGS) entry which is preliminary data.</text>
</comment>
<evidence type="ECO:0000256" key="1">
    <source>
        <dbReference type="SAM" id="MobiDB-lite"/>
    </source>
</evidence>
<dbReference type="AlphaFoldDB" id="A0A9Q0KLN7"/>
<name>A0A9Q0KLN7_9MAGN</name>
<evidence type="ECO:0000313" key="2">
    <source>
        <dbReference type="EMBL" id="KAJ4972769.1"/>
    </source>
</evidence>
<proteinExistence type="predicted"/>
<feature type="region of interest" description="Disordered" evidence="1">
    <location>
        <begin position="119"/>
        <end position="148"/>
    </location>
</feature>
<protein>
    <submittedName>
        <fullName evidence="2">Uncharacterized protein</fullName>
    </submittedName>
</protein>
<dbReference type="EMBL" id="JAMYWD010000004">
    <property type="protein sequence ID" value="KAJ4972769.1"/>
    <property type="molecule type" value="Genomic_DNA"/>
</dbReference>
<dbReference type="Proteomes" id="UP001141806">
    <property type="component" value="Unassembled WGS sequence"/>
</dbReference>
<dbReference type="OrthoDB" id="1917254at2759"/>
<evidence type="ECO:0000313" key="3">
    <source>
        <dbReference type="Proteomes" id="UP001141806"/>
    </source>
</evidence>
<dbReference type="PANTHER" id="PTHR33384">
    <property type="entry name" value="EXPRESSED PROTEIN"/>
    <property type="match status" value="1"/>
</dbReference>
<dbReference type="PANTHER" id="PTHR33384:SF1">
    <property type="entry name" value="EXPRESSED PROTEIN"/>
    <property type="match status" value="1"/>
</dbReference>
<gene>
    <name evidence="2" type="ORF">NE237_005943</name>
</gene>